<reference evidence="1" key="1">
    <citation type="submission" date="2014-11" db="EMBL/GenBank/DDBJ databases">
        <authorList>
            <person name="Amaro Gonzalez C."/>
        </authorList>
    </citation>
    <scope>NUCLEOTIDE SEQUENCE</scope>
</reference>
<evidence type="ECO:0000313" key="1">
    <source>
        <dbReference type="EMBL" id="JAH55469.1"/>
    </source>
</evidence>
<name>A0A0E9TP35_ANGAN</name>
<proteinExistence type="predicted"/>
<dbReference type="AlphaFoldDB" id="A0A0E9TP35"/>
<dbReference type="EMBL" id="GBXM01053108">
    <property type="protein sequence ID" value="JAH55469.1"/>
    <property type="molecule type" value="Transcribed_RNA"/>
</dbReference>
<organism evidence="1">
    <name type="scientific">Anguilla anguilla</name>
    <name type="common">European freshwater eel</name>
    <name type="synonym">Muraena anguilla</name>
    <dbReference type="NCBI Taxonomy" id="7936"/>
    <lineage>
        <taxon>Eukaryota</taxon>
        <taxon>Metazoa</taxon>
        <taxon>Chordata</taxon>
        <taxon>Craniata</taxon>
        <taxon>Vertebrata</taxon>
        <taxon>Euteleostomi</taxon>
        <taxon>Actinopterygii</taxon>
        <taxon>Neopterygii</taxon>
        <taxon>Teleostei</taxon>
        <taxon>Anguilliformes</taxon>
        <taxon>Anguillidae</taxon>
        <taxon>Anguilla</taxon>
    </lineage>
</organism>
<reference evidence="1" key="2">
    <citation type="journal article" date="2015" name="Fish Shellfish Immunol.">
        <title>Early steps in the European eel (Anguilla anguilla)-Vibrio vulnificus interaction in the gills: Role of the RtxA13 toxin.</title>
        <authorList>
            <person name="Callol A."/>
            <person name="Pajuelo D."/>
            <person name="Ebbesson L."/>
            <person name="Teles M."/>
            <person name="MacKenzie S."/>
            <person name="Amaro C."/>
        </authorList>
    </citation>
    <scope>NUCLEOTIDE SEQUENCE</scope>
</reference>
<protein>
    <submittedName>
        <fullName evidence="1">Uncharacterized protein</fullName>
    </submittedName>
</protein>
<accession>A0A0E9TP35</accession>
<sequence>MVSTEVFFYPINHLEF</sequence>